<dbReference type="Proteomes" id="UP000198305">
    <property type="component" value="Unassembled WGS sequence"/>
</dbReference>
<dbReference type="Gene3D" id="1.10.10.60">
    <property type="entry name" value="Homeodomain-like"/>
    <property type="match status" value="1"/>
</dbReference>
<dbReference type="PROSITE" id="PS01124">
    <property type="entry name" value="HTH_ARAC_FAMILY_2"/>
    <property type="match status" value="1"/>
</dbReference>
<dbReference type="PANTHER" id="PTHR47893:SF1">
    <property type="entry name" value="REGULATORY PROTEIN PCHR"/>
    <property type="match status" value="1"/>
</dbReference>
<dbReference type="InterPro" id="IPR053142">
    <property type="entry name" value="PchR_regulatory_protein"/>
</dbReference>
<evidence type="ECO:0000256" key="1">
    <source>
        <dbReference type="ARBA" id="ARBA00023015"/>
    </source>
</evidence>
<evidence type="ECO:0000259" key="3">
    <source>
        <dbReference type="PROSITE" id="PS01124"/>
    </source>
</evidence>
<dbReference type="SMART" id="SM00342">
    <property type="entry name" value="HTH_ARAC"/>
    <property type="match status" value="1"/>
</dbReference>
<feature type="domain" description="HTH araC/xylS-type" evidence="3">
    <location>
        <begin position="220"/>
        <end position="318"/>
    </location>
</feature>
<protein>
    <submittedName>
        <fullName evidence="4">Transcriptional regulator, AraC family</fullName>
    </submittedName>
</protein>
<dbReference type="InterPro" id="IPR009057">
    <property type="entry name" value="Homeodomain-like_sf"/>
</dbReference>
<dbReference type="EMBL" id="FZOA01000003">
    <property type="protein sequence ID" value="SNR75807.1"/>
    <property type="molecule type" value="Genomic_DNA"/>
</dbReference>
<keyword evidence="5" id="KW-1185">Reference proteome</keyword>
<keyword evidence="1" id="KW-0805">Transcription regulation</keyword>
<dbReference type="SUPFAM" id="SSF46689">
    <property type="entry name" value="Homeodomain-like"/>
    <property type="match status" value="2"/>
</dbReference>
<accession>A0A238YXH8</accession>
<evidence type="ECO:0000313" key="4">
    <source>
        <dbReference type="EMBL" id="SNR75807.1"/>
    </source>
</evidence>
<keyword evidence="2" id="KW-0804">Transcription</keyword>
<reference evidence="5" key="1">
    <citation type="submission" date="2017-06" db="EMBL/GenBank/DDBJ databases">
        <authorList>
            <person name="Varghese N."/>
            <person name="Submissions S."/>
        </authorList>
    </citation>
    <scope>NUCLEOTIDE SEQUENCE [LARGE SCALE GENOMIC DNA]</scope>
    <source>
        <strain evidence="5">Ca-68</strain>
    </source>
</reference>
<proteinExistence type="predicted"/>
<dbReference type="PANTHER" id="PTHR47893">
    <property type="entry name" value="REGULATORY PROTEIN PCHR"/>
    <property type="match status" value="1"/>
</dbReference>
<dbReference type="RefSeq" id="WP_179212073.1">
    <property type="nucleotide sequence ID" value="NZ_FZOA01000003.1"/>
</dbReference>
<evidence type="ECO:0000313" key="5">
    <source>
        <dbReference type="Proteomes" id="UP000198305"/>
    </source>
</evidence>
<gene>
    <name evidence="4" type="ORF">SAMN05192560_0917</name>
</gene>
<dbReference type="AlphaFoldDB" id="A0A238YXH8"/>
<dbReference type="GO" id="GO:0003700">
    <property type="term" value="F:DNA-binding transcription factor activity"/>
    <property type="evidence" value="ECO:0007669"/>
    <property type="project" value="InterPro"/>
</dbReference>
<sequence length="319" mass="35036">MAPLARAIDGERLSSHIGQGLTLIAPDIGNSSPLMQGNFSLTRLRDGMTLHCTDIVHLHDMSTQFVIKEKCVKILLKLEGNADVKIGRQTLPLDAGEGPGAVPQGVVVSLNEPVTFSRNSRAGTHQRMVVLTLTPSWFEAAGIPQNLFRKDLAVFQWEPSLRAIAVAEQLIHPVNNEGPLQMLHQECLALELIVKALSLTLPEEPSQPSTLSAAAYQRVLRLQTLLDSGEADQLDMRGIARAMACNANTLQQQFREVCGQTIFDYLRKGRLQRAAHALQYDGVSVTRAAEIAGYSSQANFSTAFHRHFGSLPKHYRNKS</sequence>
<dbReference type="GO" id="GO:0043565">
    <property type="term" value="F:sequence-specific DNA binding"/>
    <property type="evidence" value="ECO:0007669"/>
    <property type="project" value="InterPro"/>
</dbReference>
<organism evidence="4 5">
    <name type="scientific">Methylobacillus rhizosphaerae</name>
    <dbReference type="NCBI Taxonomy" id="551994"/>
    <lineage>
        <taxon>Bacteria</taxon>
        <taxon>Pseudomonadati</taxon>
        <taxon>Pseudomonadota</taxon>
        <taxon>Betaproteobacteria</taxon>
        <taxon>Nitrosomonadales</taxon>
        <taxon>Methylophilaceae</taxon>
        <taxon>Methylobacillus</taxon>
    </lineage>
</organism>
<name>A0A238YXH8_9PROT</name>
<evidence type="ECO:0000256" key="2">
    <source>
        <dbReference type="ARBA" id="ARBA00023163"/>
    </source>
</evidence>
<dbReference type="Pfam" id="PF12833">
    <property type="entry name" value="HTH_18"/>
    <property type="match status" value="1"/>
</dbReference>
<dbReference type="InterPro" id="IPR018060">
    <property type="entry name" value="HTH_AraC"/>
</dbReference>